<evidence type="ECO:0000313" key="3">
    <source>
        <dbReference type="Proteomes" id="UP001420932"/>
    </source>
</evidence>
<protein>
    <submittedName>
        <fullName evidence="2">Uncharacterized protein</fullName>
    </submittedName>
</protein>
<dbReference type="AlphaFoldDB" id="A0AAP0KD77"/>
<name>A0AAP0KD77_9MAGN</name>
<keyword evidence="3" id="KW-1185">Reference proteome</keyword>
<dbReference type="EMBL" id="JBBNAF010000004">
    <property type="protein sequence ID" value="KAK9150448.1"/>
    <property type="molecule type" value="Genomic_DNA"/>
</dbReference>
<gene>
    <name evidence="2" type="ORF">Syun_008757</name>
</gene>
<reference evidence="2 3" key="1">
    <citation type="submission" date="2024-01" db="EMBL/GenBank/DDBJ databases">
        <title>Genome assemblies of Stephania.</title>
        <authorList>
            <person name="Yang L."/>
        </authorList>
    </citation>
    <scope>NUCLEOTIDE SEQUENCE [LARGE SCALE GENOMIC DNA]</scope>
    <source>
        <strain evidence="2">YNDBR</strain>
        <tissue evidence="2">Leaf</tissue>
    </source>
</reference>
<organism evidence="2 3">
    <name type="scientific">Stephania yunnanensis</name>
    <dbReference type="NCBI Taxonomy" id="152371"/>
    <lineage>
        <taxon>Eukaryota</taxon>
        <taxon>Viridiplantae</taxon>
        <taxon>Streptophyta</taxon>
        <taxon>Embryophyta</taxon>
        <taxon>Tracheophyta</taxon>
        <taxon>Spermatophyta</taxon>
        <taxon>Magnoliopsida</taxon>
        <taxon>Ranunculales</taxon>
        <taxon>Menispermaceae</taxon>
        <taxon>Menispermoideae</taxon>
        <taxon>Cissampelideae</taxon>
        <taxon>Stephania</taxon>
    </lineage>
</organism>
<proteinExistence type="predicted"/>
<evidence type="ECO:0000313" key="2">
    <source>
        <dbReference type="EMBL" id="KAK9150448.1"/>
    </source>
</evidence>
<keyword evidence="1" id="KW-0472">Membrane</keyword>
<sequence>MITLSSMTLILNCNIKHDFYIECNLYTLHNLYSTPMYNHLSMYCHVTCNPLQCTPTLPCIVYVACDVLYDLWCMYNLYTLNKYNYHHHQMAYIKGANSIVIHTPMLEWKSLHFSTLALFSLVSSSLLVIVVLSLCLLYLSL</sequence>
<evidence type="ECO:0000256" key="1">
    <source>
        <dbReference type="SAM" id="Phobius"/>
    </source>
</evidence>
<dbReference type="Proteomes" id="UP001420932">
    <property type="component" value="Unassembled WGS sequence"/>
</dbReference>
<feature type="transmembrane region" description="Helical" evidence="1">
    <location>
        <begin position="115"/>
        <end position="139"/>
    </location>
</feature>
<comment type="caution">
    <text evidence="2">The sequence shown here is derived from an EMBL/GenBank/DDBJ whole genome shotgun (WGS) entry which is preliminary data.</text>
</comment>
<accession>A0AAP0KD77</accession>
<keyword evidence="1" id="KW-1133">Transmembrane helix</keyword>
<keyword evidence="1" id="KW-0812">Transmembrane</keyword>